<comment type="caution">
    <text evidence="1">The sequence shown here is derived from an EMBL/GenBank/DDBJ whole genome shotgun (WGS) entry which is preliminary data.</text>
</comment>
<protein>
    <submittedName>
        <fullName evidence="1">Uncharacterized protein</fullName>
    </submittedName>
</protein>
<evidence type="ECO:0000313" key="1">
    <source>
        <dbReference type="EMBL" id="GAI11401.1"/>
    </source>
</evidence>
<dbReference type="EMBL" id="BARV01009034">
    <property type="protein sequence ID" value="GAI11401.1"/>
    <property type="molecule type" value="Genomic_DNA"/>
</dbReference>
<accession>X1LZZ9</accession>
<gene>
    <name evidence="1" type="ORF">S06H3_17964</name>
</gene>
<organism evidence="1">
    <name type="scientific">marine sediment metagenome</name>
    <dbReference type="NCBI Taxonomy" id="412755"/>
    <lineage>
        <taxon>unclassified sequences</taxon>
        <taxon>metagenomes</taxon>
        <taxon>ecological metagenomes</taxon>
    </lineage>
</organism>
<proteinExistence type="predicted"/>
<sequence>PWQQVNFWLHRHFILLWRVTHWNWFDIWEGSENADKYRSWEIKLKRKLFGGSKKRRLICAQ</sequence>
<name>X1LZZ9_9ZZZZ</name>
<reference evidence="1" key="1">
    <citation type="journal article" date="2014" name="Front. Microbiol.">
        <title>High frequency of phylogenetically diverse reductive dehalogenase-homologous genes in deep subseafloor sedimentary metagenomes.</title>
        <authorList>
            <person name="Kawai M."/>
            <person name="Futagami T."/>
            <person name="Toyoda A."/>
            <person name="Takaki Y."/>
            <person name="Nishi S."/>
            <person name="Hori S."/>
            <person name="Arai W."/>
            <person name="Tsubouchi T."/>
            <person name="Morono Y."/>
            <person name="Uchiyama I."/>
            <person name="Ito T."/>
            <person name="Fujiyama A."/>
            <person name="Inagaki F."/>
            <person name="Takami H."/>
        </authorList>
    </citation>
    <scope>NUCLEOTIDE SEQUENCE</scope>
    <source>
        <strain evidence="1">Expedition CK06-06</strain>
    </source>
</reference>
<dbReference type="AlphaFoldDB" id="X1LZZ9"/>
<feature type="non-terminal residue" evidence="1">
    <location>
        <position position="1"/>
    </location>
</feature>